<keyword evidence="4" id="KW-0862">Zinc</keyword>
<dbReference type="AlphaFoldDB" id="A0A1L3JJJ5"/>
<sequence length="943" mass="105243">MKKICIAFLAITSLIACNTSKEKTPELSINYKKIELKNGLDVIFHVDKSDPVVAVELMVHVGSAREIEGRTGFAHLFEHLLFLESENLGKGGLDKMSARIGGSGANGSTSRDRTNYLQTVPKNGLEKMIWAEADKLGWFINTVTDPVLAKEKQVVKNEKRQSNDNRPYGHNQYVIGKNLYPKDHPYNWQVIGSLEDLQNATLQDVKTFFKKWYVPNNSTLVLSGDIDVEQATKWVHKYFDEIPKGNEIPALEKRPGKVNQIKSLYYEDNFARVPQLTMVWPTVEQYHPDSYALNVLSQYLTDGKSAPFNTILIDDLKLTSRTGMYSRNSELAGETQIAIRAFNNVKLDDVKAGIEKAFAKFEEEGISEKDLNRIKAGQETRFYSSLSSVLGKGTNLASYNTYTGNPGFVTQDIKNTLAVTTEDVIRVYNKYIKAKNYVATSFVPRSSAELALTGAILADVVEEKIVTGAEEKFDPKIAATYEKTPSTFDRSIEPPYGNTPSLAVPKVYESSLENGLKIFGIQNDEVPLVRFNITIDGGQLLESMDKLGVANLTADLLNKGTKNKSVKELEEAIQDLGATINVYSDTENITLSGTTLAKNYTQTLALAEEILLEPRFDKKEFELLKKAAITNLRQQEANPNSVASNAYNELIYGKDNIRSKNILGNLTSVEKITIDDLKTYYNNYISPSVTKMLVVGDISKEKVITSLENLNTKWKAKEVTIPVYKTPDAPTKPTVYFYDIPNAKQSTLKFGAPALAVTDKEYHAATVMNYILGGGGFASRLTQELREGKGYTYGIRSGFSGTKAKGAFTISSGVRSNVTLESAQAVKKILEDYPTTFSDKDLETTKSFLIKSNARAFETSWAKLNMLSNISDYGLKADYVNDFEKIVNNMTKERVKELANKYVNPNKMIWLVVGDAETQLERMKELGYGEPILLNKRQQKIKN</sequence>
<dbReference type="STRING" id="1850252.LPB136_07835"/>
<evidence type="ECO:0000256" key="3">
    <source>
        <dbReference type="ARBA" id="ARBA00022801"/>
    </source>
</evidence>
<feature type="domain" description="Peptidase M16 C-terminal" evidence="7">
    <location>
        <begin position="200"/>
        <end position="376"/>
    </location>
</feature>
<keyword evidence="3" id="KW-0378">Hydrolase</keyword>
<evidence type="ECO:0000256" key="2">
    <source>
        <dbReference type="ARBA" id="ARBA00022670"/>
    </source>
</evidence>
<evidence type="ECO:0000256" key="5">
    <source>
        <dbReference type="ARBA" id="ARBA00023049"/>
    </source>
</evidence>
<dbReference type="Pfam" id="PF00675">
    <property type="entry name" value="Peptidase_M16"/>
    <property type="match status" value="2"/>
</dbReference>
<dbReference type="GO" id="GO:0046872">
    <property type="term" value="F:metal ion binding"/>
    <property type="evidence" value="ECO:0007669"/>
    <property type="project" value="InterPro"/>
</dbReference>
<accession>A0A1L3JJJ5</accession>
<dbReference type="PROSITE" id="PS51257">
    <property type="entry name" value="PROKAR_LIPOPROTEIN"/>
    <property type="match status" value="1"/>
</dbReference>
<gene>
    <name evidence="8" type="ORF">LPB136_07835</name>
</gene>
<dbReference type="Gene3D" id="3.30.830.10">
    <property type="entry name" value="Metalloenzyme, LuxS/M16 peptidase-like"/>
    <property type="match status" value="4"/>
</dbReference>
<evidence type="ECO:0000259" key="6">
    <source>
        <dbReference type="Pfam" id="PF00675"/>
    </source>
</evidence>
<dbReference type="InterPro" id="IPR011765">
    <property type="entry name" value="Pept_M16_N"/>
</dbReference>
<evidence type="ECO:0000313" key="9">
    <source>
        <dbReference type="Proteomes" id="UP000181898"/>
    </source>
</evidence>
<dbReference type="GO" id="GO:0006508">
    <property type="term" value="P:proteolysis"/>
    <property type="evidence" value="ECO:0007669"/>
    <property type="project" value="UniProtKB-KW"/>
</dbReference>
<evidence type="ECO:0000259" key="7">
    <source>
        <dbReference type="Pfam" id="PF05193"/>
    </source>
</evidence>
<feature type="domain" description="Peptidase M16 N-terminal" evidence="6">
    <location>
        <begin position="46"/>
        <end position="158"/>
    </location>
</feature>
<dbReference type="Pfam" id="PF05193">
    <property type="entry name" value="Peptidase_M16_C"/>
    <property type="match status" value="2"/>
</dbReference>
<protein>
    <submittedName>
        <fullName evidence="8">Peptidase M16</fullName>
    </submittedName>
</protein>
<keyword evidence="2" id="KW-0645">Protease</keyword>
<dbReference type="InterPro" id="IPR011249">
    <property type="entry name" value="Metalloenz_LuxS/M16"/>
</dbReference>
<keyword evidence="5" id="KW-0482">Metalloprotease</keyword>
<dbReference type="GO" id="GO:0008237">
    <property type="term" value="F:metallopeptidase activity"/>
    <property type="evidence" value="ECO:0007669"/>
    <property type="project" value="UniProtKB-KW"/>
</dbReference>
<dbReference type="Proteomes" id="UP000181898">
    <property type="component" value="Chromosome"/>
</dbReference>
<dbReference type="PANTHER" id="PTHR43690:SF35">
    <property type="entry name" value="NON-CATALYTIC MEMBER OF PEPTIDASE SUBFAMILY M16B-RELATED"/>
    <property type="match status" value="1"/>
</dbReference>
<dbReference type="EMBL" id="CP018155">
    <property type="protein sequence ID" value="APG65263.1"/>
    <property type="molecule type" value="Genomic_DNA"/>
</dbReference>
<proteinExistence type="inferred from homology"/>
<name>A0A1L3JJJ5_9FLAO</name>
<dbReference type="OrthoDB" id="9811314at2"/>
<keyword evidence="9" id="KW-1185">Reference proteome</keyword>
<evidence type="ECO:0000313" key="8">
    <source>
        <dbReference type="EMBL" id="APG65263.1"/>
    </source>
</evidence>
<dbReference type="RefSeq" id="WP_072555715.1">
    <property type="nucleotide sequence ID" value="NZ_CP018155.1"/>
</dbReference>
<reference evidence="8 9" key="1">
    <citation type="submission" date="2016-11" db="EMBL/GenBank/DDBJ databases">
        <title>Tenacibaculum sp. LPB0136, isolated from marine environment.</title>
        <authorList>
            <person name="Kim E."/>
            <person name="Yi H."/>
        </authorList>
    </citation>
    <scope>NUCLEOTIDE SEQUENCE [LARGE SCALE GENOMIC DNA]</scope>
    <source>
        <strain evidence="8 9">LPB0136</strain>
    </source>
</reference>
<feature type="domain" description="Peptidase M16 C-terminal" evidence="7">
    <location>
        <begin position="671"/>
        <end position="847"/>
    </location>
</feature>
<evidence type="ECO:0000256" key="1">
    <source>
        <dbReference type="ARBA" id="ARBA00007261"/>
    </source>
</evidence>
<evidence type="ECO:0000256" key="4">
    <source>
        <dbReference type="ARBA" id="ARBA00022833"/>
    </source>
</evidence>
<comment type="similarity">
    <text evidence="1">Belongs to the peptidase M16 family.</text>
</comment>
<dbReference type="SUPFAM" id="SSF63411">
    <property type="entry name" value="LuxS/MPP-like metallohydrolase"/>
    <property type="match status" value="4"/>
</dbReference>
<dbReference type="PANTHER" id="PTHR43690">
    <property type="entry name" value="NARDILYSIN"/>
    <property type="match status" value="1"/>
</dbReference>
<feature type="domain" description="Peptidase M16 N-terminal" evidence="6">
    <location>
        <begin position="525"/>
        <end position="649"/>
    </location>
</feature>
<organism evidence="8 9">
    <name type="scientific">Tenacibaculum todarodis</name>
    <dbReference type="NCBI Taxonomy" id="1850252"/>
    <lineage>
        <taxon>Bacteria</taxon>
        <taxon>Pseudomonadati</taxon>
        <taxon>Bacteroidota</taxon>
        <taxon>Flavobacteriia</taxon>
        <taxon>Flavobacteriales</taxon>
        <taxon>Flavobacteriaceae</taxon>
        <taxon>Tenacibaculum</taxon>
    </lineage>
</organism>
<dbReference type="KEGG" id="ten:LPB136_07835"/>
<dbReference type="InterPro" id="IPR007863">
    <property type="entry name" value="Peptidase_M16_C"/>
</dbReference>
<dbReference type="InterPro" id="IPR050626">
    <property type="entry name" value="Peptidase_M16"/>
</dbReference>